<organism evidence="1">
    <name type="scientific">Spironucleus salmonicida</name>
    <dbReference type="NCBI Taxonomy" id="348837"/>
    <lineage>
        <taxon>Eukaryota</taxon>
        <taxon>Metamonada</taxon>
        <taxon>Diplomonadida</taxon>
        <taxon>Hexamitidae</taxon>
        <taxon>Hexamitinae</taxon>
        <taxon>Spironucleus</taxon>
    </lineage>
</organism>
<dbReference type="AlphaFoldDB" id="V6LSG5"/>
<accession>V6LSG5</accession>
<dbReference type="VEuPathDB" id="GiardiaDB:SS50377_27035"/>
<sequence length="192" mass="22588">MLVLVLQPIYNNLTIMNTYSGEPILLDMQQICNIIHEDIRDYNAYILTYSSPMLSGLIDQIIQHVNHDIPLKFEHLANKVRQSFCRNTILNQIYYYGLSLKLGLLLFLLQSLMVYYFEDHDLTKLEAECIRLTNYRLINNIITPFQAYKNQIGYRGLNLQVSIKKLYTPQFFILWYSQITFTNIWNSIACTG</sequence>
<dbReference type="EMBL" id="KI546040">
    <property type="protein sequence ID" value="EST47545.1"/>
    <property type="molecule type" value="Genomic_DNA"/>
</dbReference>
<proteinExistence type="predicted"/>
<gene>
    <name evidence="1" type="ORF">SS50377_fx061</name>
</gene>
<protein>
    <submittedName>
        <fullName evidence="1">Uncharacterized protein</fullName>
    </submittedName>
</protein>
<reference evidence="1" key="1">
    <citation type="journal article" date="2014" name="PLoS Genet.">
        <title>The Genome of Spironucleus salmonicida Highlights a Fish Pathogen Adapted to Fluctuating Environments.</title>
        <authorList>
            <person name="Xu F."/>
            <person name="Jerlstrom-Hultqvist J."/>
            <person name="Einarsson E."/>
            <person name="Astvaldsson A."/>
            <person name="Svard S.G."/>
            <person name="Andersson J.O."/>
        </authorList>
    </citation>
    <scope>NUCLEOTIDE SEQUENCE</scope>
</reference>
<evidence type="ECO:0000313" key="1">
    <source>
        <dbReference type="EMBL" id="EST47545.1"/>
    </source>
</evidence>
<name>V6LSG5_9EUKA</name>